<proteinExistence type="inferred from homology"/>
<comment type="similarity">
    <text evidence="6">Belongs to the ABC-2 integral membrane protein family.</text>
</comment>
<reference evidence="8 9" key="1">
    <citation type="submission" date="2019-06" db="EMBL/GenBank/DDBJ databases">
        <title>Whole genome shotgun sequence of Streptomyces cacaoi subsp. cacaoi NBRC 12748.</title>
        <authorList>
            <person name="Hosoyama A."/>
            <person name="Uohara A."/>
            <person name="Ohji S."/>
            <person name="Ichikawa N."/>
        </authorList>
    </citation>
    <scope>NUCLEOTIDE SEQUENCE [LARGE SCALE GENOMIC DNA]</scope>
    <source>
        <strain evidence="8 9">NBRC 12748</strain>
    </source>
</reference>
<evidence type="ECO:0000256" key="5">
    <source>
        <dbReference type="ARBA" id="ARBA00023251"/>
    </source>
</evidence>
<feature type="transmembrane region" description="Helical" evidence="6">
    <location>
        <begin position="133"/>
        <end position="151"/>
    </location>
</feature>
<dbReference type="OrthoDB" id="3486889at2"/>
<keyword evidence="2 6" id="KW-0812">Transmembrane</keyword>
<dbReference type="Proteomes" id="UP000319210">
    <property type="component" value="Unassembled WGS sequence"/>
</dbReference>
<dbReference type="InterPro" id="IPR051784">
    <property type="entry name" value="Nod_factor_ABC_transporter"/>
</dbReference>
<dbReference type="EMBL" id="BJMM01000005">
    <property type="protein sequence ID" value="GEB48958.1"/>
    <property type="molecule type" value="Genomic_DNA"/>
</dbReference>
<evidence type="ECO:0000313" key="9">
    <source>
        <dbReference type="Proteomes" id="UP000319210"/>
    </source>
</evidence>
<keyword evidence="6" id="KW-0813">Transport</keyword>
<evidence type="ECO:0000256" key="1">
    <source>
        <dbReference type="ARBA" id="ARBA00004141"/>
    </source>
</evidence>
<accession>A0A4Y3QX00</accession>
<dbReference type="PRINTS" id="PR00164">
    <property type="entry name" value="ABC2TRNSPORT"/>
</dbReference>
<feature type="transmembrane region" description="Helical" evidence="6">
    <location>
        <begin position="163"/>
        <end position="187"/>
    </location>
</feature>
<keyword evidence="6" id="KW-1003">Cell membrane</keyword>
<dbReference type="Pfam" id="PF01061">
    <property type="entry name" value="ABC2_membrane"/>
    <property type="match status" value="1"/>
</dbReference>
<organism evidence="8 9">
    <name type="scientific">Streptomyces cacaoi</name>
    <dbReference type="NCBI Taxonomy" id="1898"/>
    <lineage>
        <taxon>Bacteria</taxon>
        <taxon>Bacillati</taxon>
        <taxon>Actinomycetota</taxon>
        <taxon>Actinomycetes</taxon>
        <taxon>Kitasatosporales</taxon>
        <taxon>Streptomycetaceae</taxon>
        <taxon>Streptomyces</taxon>
    </lineage>
</organism>
<dbReference type="InterPro" id="IPR000412">
    <property type="entry name" value="ABC_2_transport"/>
</dbReference>
<dbReference type="PANTHER" id="PTHR43229:SF2">
    <property type="entry name" value="NODULATION PROTEIN J"/>
    <property type="match status" value="1"/>
</dbReference>
<dbReference type="AlphaFoldDB" id="A0A4Y3QX00"/>
<feature type="domain" description="ABC transmembrane type-2" evidence="7">
    <location>
        <begin position="43"/>
        <end position="275"/>
    </location>
</feature>
<dbReference type="GO" id="GO:0046677">
    <property type="term" value="P:response to antibiotic"/>
    <property type="evidence" value="ECO:0007669"/>
    <property type="project" value="UniProtKB-KW"/>
</dbReference>
<protein>
    <recommendedName>
        <fullName evidence="6">Transport permease protein</fullName>
    </recommendedName>
</protein>
<dbReference type="GO" id="GO:0140359">
    <property type="term" value="F:ABC-type transporter activity"/>
    <property type="evidence" value="ECO:0007669"/>
    <property type="project" value="InterPro"/>
</dbReference>
<evidence type="ECO:0000259" key="7">
    <source>
        <dbReference type="PROSITE" id="PS51012"/>
    </source>
</evidence>
<keyword evidence="5" id="KW-0046">Antibiotic resistance</keyword>
<sequence>MTTALRPPRTSSPVPPLGQGSSPLGQVWILTGRSLRALATDPGVILFGLLQPMVTLFMLTQVFSKMGTPPHFPHGITYLDYILPAVLVDNAVQSAVQSGVGLVDDLKNGFVARLRSLPVSPASLLVARSLTTVVRSTIQAAVILLLAITLLGHEPRGGGLPLLVSLALTLFVSWALGWLFIAAAAWLRRAEPIQNLAIIAVLPMMFISSAYIPLADLPDWLATLARLNPLTYAIDATRALALELPGSGSALPALALGAVLAAVGWVLAVRGYRRPLQN</sequence>
<feature type="transmembrane region" description="Helical" evidence="6">
    <location>
        <begin position="196"/>
        <end position="214"/>
    </location>
</feature>
<comment type="caution">
    <text evidence="6">Lacks conserved residue(s) required for the propagation of feature annotation.</text>
</comment>
<dbReference type="PIRSF" id="PIRSF006648">
    <property type="entry name" value="DrrB"/>
    <property type="match status" value="1"/>
</dbReference>
<comment type="subcellular location">
    <subcellularLocation>
        <location evidence="6">Cell membrane</location>
        <topology evidence="6">Multi-pass membrane protein</topology>
    </subcellularLocation>
    <subcellularLocation>
        <location evidence="1">Membrane</location>
        <topology evidence="1">Multi-pass membrane protein</topology>
    </subcellularLocation>
</comment>
<dbReference type="InterPro" id="IPR013525">
    <property type="entry name" value="ABC2_TM"/>
</dbReference>
<dbReference type="InterPro" id="IPR047817">
    <property type="entry name" value="ABC2_TM_bact-type"/>
</dbReference>
<evidence type="ECO:0000256" key="3">
    <source>
        <dbReference type="ARBA" id="ARBA00022989"/>
    </source>
</evidence>
<dbReference type="PROSITE" id="PS51012">
    <property type="entry name" value="ABC_TM2"/>
    <property type="match status" value="1"/>
</dbReference>
<dbReference type="PANTHER" id="PTHR43229">
    <property type="entry name" value="NODULATION PROTEIN J"/>
    <property type="match status" value="1"/>
</dbReference>
<keyword evidence="9" id="KW-1185">Reference proteome</keyword>
<evidence type="ECO:0000256" key="2">
    <source>
        <dbReference type="ARBA" id="ARBA00022692"/>
    </source>
</evidence>
<dbReference type="GO" id="GO:0043190">
    <property type="term" value="C:ATP-binding cassette (ABC) transporter complex"/>
    <property type="evidence" value="ECO:0007669"/>
    <property type="project" value="InterPro"/>
</dbReference>
<evidence type="ECO:0000313" key="8">
    <source>
        <dbReference type="EMBL" id="GEB48958.1"/>
    </source>
</evidence>
<comment type="caution">
    <text evidence="8">The sequence shown here is derived from an EMBL/GenBank/DDBJ whole genome shotgun (WGS) entry which is preliminary data.</text>
</comment>
<keyword evidence="3 6" id="KW-1133">Transmembrane helix</keyword>
<gene>
    <name evidence="8" type="ORF">SCA03_15090</name>
</gene>
<name>A0A4Y3QX00_STRCI</name>
<dbReference type="RefSeq" id="WP_030879797.1">
    <property type="nucleotide sequence ID" value="NZ_BJMM01000005.1"/>
</dbReference>
<evidence type="ECO:0000256" key="6">
    <source>
        <dbReference type="RuleBase" id="RU361157"/>
    </source>
</evidence>
<feature type="transmembrane region" description="Helical" evidence="6">
    <location>
        <begin position="250"/>
        <end position="269"/>
    </location>
</feature>
<evidence type="ECO:0000256" key="4">
    <source>
        <dbReference type="ARBA" id="ARBA00023136"/>
    </source>
</evidence>
<keyword evidence="4 6" id="KW-0472">Membrane</keyword>